<organism evidence="4">
    <name type="scientific">Desulfomonile tiedjei</name>
    <dbReference type="NCBI Taxonomy" id="2358"/>
    <lineage>
        <taxon>Bacteria</taxon>
        <taxon>Pseudomonadati</taxon>
        <taxon>Thermodesulfobacteriota</taxon>
        <taxon>Desulfomonilia</taxon>
        <taxon>Desulfomonilales</taxon>
        <taxon>Desulfomonilaceae</taxon>
        <taxon>Desulfomonile</taxon>
    </lineage>
</organism>
<feature type="domain" description="Helix-turn-helix type 11" evidence="1">
    <location>
        <begin position="12"/>
        <end position="57"/>
    </location>
</feature>
<dbReference type="AlphaFoldDB" id="A0A7C4AQI7"/>
<dbReference type="Pfam" id="PF13280">
    <property type="entry name" value="WYL"/>
    <property type="match status" value="1"/>
</dbReference>
<dbReference type="Pfam" id="PF25583">
    <property type="entry name" value="WCX"/>
    <property type="match status" value="1"/>
</dbReference>
<sequence>MRGSQMARQWRLLRLIESRRHGITAADLARELEIPLRTVYRDLEAIQVAGFPLYSERDASGSIWKLMDSFKKQMPLPLTPTELMALHISSDVLSAFNGTFFHASIQSVLKKVKASLSPETLRYVDGISGKLTVNFGPARTFSGLKETIKAVTEAATQQRRLEIIYRAASTAKVTQRKVDPYHVHMAKGGFYLIGYCHHRREIRTFAVERIRECTVLDERFEMRSDFDLDDYLKNAFQLMTGQPRKIAIRIAPAAAHIVRERMWHPTQQIQELLDGGVEISFEVPINYEIISWILGFGPAAEVLEPSDLRNRIASDLETAARQYSRVLSRPRVGIRRVSAKLS</sequence>
<gene>
    <name evidence="4" type="ORF">ENV54_02540</name>
</gene>
<dbReference type="PANTHER" id="PTHR34580">
    <property type="match status" value="1"/>
</dbReference>
<dbReference type="InterPro" id="IPR013196">
    <property type="entry name" value="HTH_11"/>
</dbReference>
<comment type="caution">
    <text evidence="4">The sequence shown here is derived from an EMBL/GenBank/DDBJ whole genome shotgun (WGS) entry which is preliminary data.</text>
</comment>
<dbReference type="EMBL" id="DTGT01000082">
    <property type="protein sequence ID" value="HGH60160.1"/>
    <property type="molecule type" value="Genomic_DNA"/>
</dbReference>
<protein>
    <submittedName>
        <fullName evidence="4">YafY family transcriptional regulator</fullName>
    </submittedName>
</protein>
<name>A0A7C4AQI7_9BACT</name>
<dbReference type="InterPro" id="IPR026881">
    <property type="entry name" value="WYL_dom"/>
</dbReference>
<evidence type="ECO:0000259" key="3">
    <source>
        <dbReference type="Pfam" id="PF25583"/>
    </source>
</evidence>
<accession>A0A7C4AQI7</accession>
<dbReference type="Pfam" id="PF08279">
    <property type="entry name" value="HTH_11"/>
    <property type="match status" value="1"/>
</dbReference>
<dbReference type="InterPro" id="IPR051534">
    <property type="entry name" value="CBASS_pafABC_assoc_protein"/>
</dbReference>
<evidence type="ECO:0000259" key="1">
    <source>
        <dbReference type="Pfam" id="PF08279"/>
    </source>
</evidence>
<feature type="domain" description="WCX" evidence="3">
    <location>
        <begin position="243"/>
        <end position="320"/>
    </location>
</feature>
<dbReference type="PANTHER" id="PTHR34580:SF1">
    <property type="entry name" value="PROTEIN PAFC"/>
    <property type="match status" value="1"/>
</dbReference>
<proteinExistence type="predicted"/>
<dbReference type="Gene3D" id="1.10.10.10">
    <property type="entry name" value="Winged helix-like DNA-binding domain superfamily/Winged helix DNA-binding domain"/>
    <property type="match status" value="1"/>
</dbReference>
<reference evidence="4" key="1">
    <citation type="journal article" date="2020" name="mSystems">
        <title>Genome- and Community-Level Interaction Insights into Carbon Utilization and Element Cycling Functions of Hydrothermarchaeota in Hydrothermal Sediment.</title>
        <authorList>
            <person name="Zhou Z."/>
            <person name="Liu Y."/>
            <person name="Xu W."/>
            <person name="Pan J."/>
            <person name="Luo Z.H."/>
            <person name="Li M."/>
        </authorList>
    </citation>
    <scope>NUCLEOTIDE SEQUENCE [LARGE SCALE GENOMIC DNA]</scope>
    <source>
        <strain evidence="4">SpSt-769</strain>
    </source>
</reference>
<dbReference type="PIRSF" id="PIRSF016838">
    <property type="entry name" value="PafC"/>
    <property type="match status" value="1"/>
</dbReference>
<feature type="domain" description="WYL" evidence="2">
    <location>
        <begin position="147"/>
        <end position="215"/>
    </location>
</feature>
<dbReference type="SUPFAM" id="SSF46785">
    <property type="entry name" value="Winged helix' DNA-binding domain"/>
    <property type="match status" value="1"/>
</dbReference>
<dbReference type="InterPro" id="IPR036390">
    <property type="entry name" value="WH_DNA-bd_sf"/>
</dbReference>
<dbReference type="InterPro" id="IPR057727">
    <property type="entry name" value="WCX_dom"/>
</dbReference>
<evidence type="ECO:0000259" key="2">
    <source>
        <dbReference type="Pfam" id="PF13280"/>
    </source>
</evidence>
<evidence type="ECO:0000313" key="4">
    <source>
        <dbReference type="EMBL" id="HGH60160.1"/>
    </source>
</evidence>
<dbReference type="InterPro" id="IPR036388">
    <property type="entry name" value="WH-like_DNA-bd_sf"/>
</dbReference>
<dbReference type="PROSITE" id="PS52050">
    <property type="entry name" value="WYL"/>
    <property type="match status" value="1"/>
</dbReference>
<dbReference type="InterPro" id="IPR028349">
    <property type="entry name" value="PafC-like"/>
</dbReference>